<name>A0A0L6JRA0_9FIRM</name>
<dbReference type="InterPro" id="IPR027417">
    <property type="entry name" value="P-loop_NTPase"/>
</dbReference>
<reference evidence="2" key="1">
    <citation type="submission" date="2015-07" db="EMBL/GenBank/DDBJ databases">
        <title>Near-Complete Genome Sequence of the Cellulolytic Bacterium Bacteroides (Pseudobacteroides) cellulosolvens ATCC 35603.</title>
        <authorList>
            <person name="Dassa B."/>
            <person name="Utturkar S.M."/>
            <person name="Klingeman D.M."/>
            <person name="Hurt R.A."/>
            <person name="Keller M."/>
            <person name="Xu J."/>
            <person name="Reddy Y.H.K."/>
            <person name="Borovok I."/>
            <person name="Grinberg I.R."/>
            <person name="Lamed R."/>
            <person name="Zhivin O."/>
            <person name="Bayer E.A."/>
            <person name="Brown S.D."/>
        </authorList>
    </citation>
    <scope>NUCLEOTIDE SEQUENCE [LARGE SCALE GENOMIC DNA]</scope>
    <source>
        <strain evidence="2">DSM 2933</strain>
    </source>
</reference>
<keyword evidence="2" id="KW-1185">Reference proteome</keyword>
<evidence type="ECO:0000313" key="2">
    <source>
        <dbReference type="Proteomes" id="UP000036923"/>
    </source>
</evidence>
<dbReference type="STRING" id="398512.Bccel_3582"/>
<comment type="caution">
    <text evidence="1">The sequence shown here is derived from an EMBL/GenBank/DDBJ whole genome shotgun (WGS) entry which is preliminary data.</text>
</comment>
<gene>
    <name evidence="1" type="ORF">Bccel_3582</name>
</gene>
<dbReference type="OrthoDB" id="581132at2"/>
<dbReference type="EMBL" id="LGTC01000001">
    <property type="protein sequence ID" value="KNY28308.1"/>
    <property type="molecule type" value="Genomic_DNA"/>
</dbReference>
<accession>A0A0L6JRA0</accession>
<protein>
    <submittedName>
        <fullName evidence="1">Type III restriction protein res subunit</fullName>
    </submittedName>
</protein>
<organism evidence="1 2">
    <name type="scientific">Pseudobacteroides cellulosolvens ATCC 35603 = DSM 2933</name>
    <dbReference type="NCBI Taxonomy" id="398512"/>
    <lineage>
        <taxon>Bacteria</taxon>
        <taxon>Bacillati</taxon>
        <taxon>Bacillota</taxon>
        <taxon>Clostridia</taxon>
        <taxon>Eubacteriales</taxon>
        <taxon>Oscillospiraceae</taxon>
        <taxon>Pseudobacteroides</taxon>
    </lineage>
</organism>
<sequence>MIDIYRKIKCTVDTVGYSKKPTGQATAIIQKRFKENPALHLQEMTAAELLYKVGEDGYSFKPAVFNEGGTGNDHFKELHIIAIDIDNVENWTIQHTKDRLSFYELDYIGIYKSFSYKEEKQKHRIIFELPVVITDRRMVSLLYLLFMQVLPSDKQCIDPARLYFGGKGVVEGTNKPVSLVNLYTAFISELDKVSKQQKSRVLQDIAAKVGLNIINGVLDISVSNESIVPNWTMESLAFKKRGRKGTAYTDIEKSYSPESITANYGFEQVGLEGFKECTLFSRFEEGKHWLYHPQLFHLVTNLYTFKGAVERISGSLGHYQNKVQLQSKLKTAVTQCAKAEYLPQNCNADVCPYYNECGLIQQGYKSSYDYLKNSRMNVIEYVGTEPKLRQSVKQVRDKTQKSFEDIMKEISEVKKGLYVLKSPTGVGKTEILTSFDWSSLNKKVAFAMPTHKLKDEFINRCEEKGLYVWGKPQMVDFQNEVQHEIELLYSKKLYKQAKLLYLKELKKHTGDKKDPLHEPCKAYEHDLRNIKHQSLIATTHRDILINPEGYDIIIYDEDIIWTSMEQGRIGYSSFESIVEMIYGHFNGQQVPEITTALKSFKDNNEVVLDLTGIKVADEEIRHIQNLHSISTRIVDIATMGIFTADYLLKVEDGIIYGKRAGLPSKPSLILSATANEGIYKAVSPEAKFFDMGNAHDGGSLIQYLDKSYSRSYIARMDMGNLVHGICDVLESQGKSIIDYTVLTYSPDSEKEFVTALQEMGLNVDERTYFGNCSGYDHLKGKHMLILGTPNYPVDSYRMMGLLIFGNTFDVMSEVETGKKEVNGFRKRYASFNDPILQLVQKYAVETELLQAVGRARLLNNDQTQVLVLAGYPLNEADVVHYSGKTIIK</sequence>
<dbReference type="AlphaFoldDB" id="A0A0L6JRA0"/>
<dbReference type="eggNOG" id="ENOG502ZVRZ">
    <property type="taxonomic scope" value="Bacteria"/>
</dbReference>
<evidence type="ECO:0000313" key="1">
    <source>
        <dbReference type="EMBL" id="KNY28308.1"/>
    </source>
</evidence>
<dbReference type="SUPFAM" id="SSF52540">
    <property type="entry name" value="P-loop containing nucleoside triphosphate hydrolases"/>
    <property type="match status" value="1"/>
</dbReference>
<dbReference type="RefSeq" id="WP_036938495.1">
    <property type="nucleotide sequence ID" value="NZ_JQKC01000007.1"/>
</dbReference>
<proteinExistence type="predicted"/>
<dbReference type="Proteomes" id="UP000036923">
    <property type="component" value="Unassembled WGS sequence"/>
</dbReference>